<evidence type="ECO:0000256" key="5">
    <source>
        <dbReference type="ARBA" id="ARBA00022741"/>
    </source>
</evidence>
<sequence>MKTLLRDFGRHAMVGLVVLLAFTAVLGVGYPVLVWGFSRTVATSADGSLVRDDAGCPAGSGLIGTDLQVPAGQPDPYLHGRVSGDPAVSGPSNLGPNSPRLRDLVEERRAVIAAREGVDPARVPADAVTGSGSGLDPHISPEYAALQIPRLARVNDRTPEQVRAVVRRHTEGRQFGFLGSSRVNVLAVNSDLGHRVPDCLARSVPGGR</sequence>
<comment type="similarity">
    <text evidence="11">Belongs to the KdpC family.</text>
</comment>
<keyword evidence="5 11" id="KW-0547">Nucleotide-binding</keyword>
<evidence type="ECO:0000256" key="6">
    <source>
        <dbReference type="ARBA" id="ARBA00022840"/>
    </source>
</evidence>
<dbReference type="PIRSF" id="PIRSF001296">
    <property type="entry name" value="K_ATPase_KdpC"/>
    <property type="match status" value="1"/>
</dbReference>
<accession>A0ABV6H7A2</accession>
<dbReference type="PANTHER" id="PTHR30042">
    <property type="entry name" value="POTASSIUM-TRANSPORTING ATPASE C CHAIN"/>
    <property type="match status" value="1"/>
</dbReference>
<evidence type="ECO:0000256" key="11">
    <source>
        <dbReference type="HAMAP-Rule" id="MF_00276"/>
    </source>
</evidence>
<keyword evidence="4 11" id="KW-0812">Transmembrane</keyword>
<evidence type="ECO:0000256" key="3">
    <source>
        <dbReference type="ARBA" id="ARBA00022538"/>
    </source>
</evidence>
<evidence type="ECO:0000256" key="10">
    <source>
        <dbReference type="ARBA" id="ARBA00023136"/>
    </source>
</evidence>
<feature type="transmembrane region" description="Helical" evidence="11">
    <location>
        <begin position="12"/>
        <end position="37"/>
    </location>
</feature>
<protein>
    <recommendedName>
        <fullName evidence="11">Potassium-transporting ATPase KdpC subunit</fullName>
    </recommendedName>
    <alternativeName>
        <fullName evidence="11">ATP phosphohydrolase [potassium-transporting] C chain</fullName>
    </alternativeName>
    <alternativeName>
        <fullName evidence="11">Potassium-binding and translocating subunit C</fullName>
    </alternativeName>
    <alternativeName>
        <fullName evidence="11">Potassium-translocating ATPase C chain</fullName>
    </alternativeName>
</protein>
<dbReference type="EMBL" id="JBHLWV010000016">
    <property type="protein sequence ID" value="MFC0314754.1"/>
    <property type="molecule type" value="Genomic_DNA"/>
</dbReference>
<keyword evidence="8 11" id="KW-1133">Transmembrane helix</keyword>
<reference evidence="13 14" key="1">
    <citation type="submission" date="2024-09" db="EMBL/GenBank/DDBJ databases">
        <authorList>
            <person name="Sun Q."/>
            <person name="Mori K."/>
        </authorList>
    </citation>
    <scope>NUCLEOTIDE SEQUENCE [LARGE SCALE GENOMIC DNA]</scope>
    <source>
        <strain evidence="13 14">CCM 7957</strain>
    </source>
</reference>
<dbReference type="HAMAP" id="MF_00276">
    <property type="entry name" value="KdpC"/>
    <property type="match status" value="1"/>
</dbReference>
<feature type="region of interest" description="Disordered" evidence="12">
    <location>
        <begin position="78"/>
        <end position="100"/>
    </location>
</feature>
<evidence type="ECO:0000256" key="2">
    <source>
        <dbReference type="ARBA" id="ARBA00022475"/>
    </source>
</evidence>
<evidence type="ECO:0000256" key="9">
    <source>
        <dbReference type="ARBA" id="ARBA00023065"/>
    </source>
</evidence>
<comment type="caution">
    <text evidence="13">The sequence shown here is derived from an EMBL/GenBank/DDBJ whole genome shotgun (WGS) entry which is preliminary data.</text>
</comment>
<organism evidence="13 14">
    <name type="scientific">Gordonia phosphorivorans</name>
    <dbReference type="NCBI Taxonomy" id="1056982"/>
    <lineage>
        <taxon>Bacteria</taxon>
        <taxon>Bacillati</taxon>
        <taxon>Actinomycetota</taxon>
        <taxon>Actinomycetes</taxon>
        <taxon>Mycobacteriales</taxon>
        <taxon>Gordoniaceae</taxon>
        <taxon>Gordonia</taxon>
    </lineage>
</organism>
<evidence type="ECO:0000313" key="13">
    <source>
        <dbReference type="EMBL" id="MFC0314754.1"/>
    </source>
</evidence>
<keyword evidence="9 11" id="KW-0406">Ion transport</keyword>
<keyword evidence="2 11" id="KW-1003">Cell membrane</keyword>
<dbReference type="Proteomes" id="UP001589783">
    <property type="component" value="Unassembled WGS sequence"/>
</dbReference>
<keyword evidence="10 11" id="KW-0472">Membrane</keyword>
<comment type="subunit">
    <text evidence="11">The system is composed of three essential subunits: KdpA, KdpB and KdpC.</text>
</comment>
<keyword evidence="7 11" id="KW-0630">Potassium</keyword>
<proteinExistence type="inferred from homology"/>
<dbReference type="Pfam" id="PF02669">
    <property type="entry name" value="KdpC"/>
    <property type="match status" value="1"/>
</dbReference>
<evidence type="ECO:0000313" key="14">
    <source>
        <dbReference type="Proteomes" id="UP001589783"/>
    </source>
</evidence>
<evidence type="ECO:0000256" key="7">
    <source>
        <dbReference type="ARBA" id="ARBA00022958"/>
    </source>
</evidence>
<comment type="subcellular location">
    <subcellularLocation>
        <location evidence="11">Cell membrane</location>
        <topology evidence="11">Single-pass membrane protein</topology>
    </subcellularLocation>
</comment>
<keyword evidence="14" id="KW-1185">Reference proteome</keyword>
<comment type="function">
    <text evidence="11">Part of the high-affinity ATP-driven potassium transport (or Kdp) system, which catalyzes the hydrolysis of ATP coupled with the electrogenic transport of potassium into the cytoplasm. This subunit acts as a catalytic chaperone that increases the ATP-binding affinity of the ATP-hydrolyzing subunit KdpB by the formation of a transient KdpB/KdpC/ATP ternary complex.</text>
</comment>
<keyword evidence="6 11" id="KW-0067">ATP-binding</keyword>
<dbReference type="PANTHER" id="PTHR30042:SF2">
    <property type="entry name" value="POTASSIUM-TRANSPORTING ATPASE KDPC SUBUNIT"/>
    <property type="match status" value="1"/>
</dbReference>
<dbReference type="InterPro" id="IPR003820">
    <property type="entry name" value="KdpC"/>
</dbReference>
<gene>
    <name evidence="11" type="primary">kdpC</name>
    <name evidence="13" type="ORF">ACFFJD_07805</name>
</gene>
<dbReference type="RefSeq" id="WP_382362799.1">
    <property type="nucleotide sequence ID" value="NZ_JBHLWV010000016.1"/>
</dbReference>
<keyword evidence="3 11" id="KW-0633">Potassium transport</keyword>
<evidence type="ECO:0000256" key="1">
    <source>
        <dbReference type="ARBA" id="ARBA00022448"/>
    </source>
</evidence>
<evidence type="ECO:0000256" key="8">
    <source>
        <dbReference type="ARBA" id="ARBA00022989"/>
    </source>
</evidence>
<name>A0ABV6H7A2_9ACTN</name>
<evidence type="ECO:0000256" key="12">
    <source>
        <dbReference type="SAM" id="MobiDB-lite"/>
    </source>
</evidence>
<keyword evidence="1 11" id="KW-0813">Transport</keyword>
<evidence type="ECO:0000256" key="4">
    <source>
        <dbReference type="ARBA" id="ARBA00022692"/>
    </source>
</evidence>